<dbReference type="InterPro" id="IPR011009">
    <property type="entry name" value="Kinase-like_dom_sf"/>
</dbReference>
<dbReference type="GO" id="GO:0005524">
    <property type="term" value="F:ATP binding"/>
    <property type="evidence" value="ECO:0007669"/>
    <property type="project" value="InterPro"/>
</dbReference>
<evidence type="ECO:0000256" key="11">
    <source>
        <dbReference type="ARBA" id="ARBA00023180"/>
    </source>
</evidence>
<keyword evidence="10" id="KW-0675">Receptor</keyword>
<proteinExistence type="inferred from homology"/>
<dbReference type="GO" id="GO:0004016">
    <property type="term" value="F:adenylate cyclase activity"/>
    <property type="evidence" value="ECO:0007669"/>
    <property type="project" value="TreeGrafter"/>
</dbReference>
<dbReference type="STRING" id="7574.A0A1S3JTV3"/>
<dbReference type="Pfam" id="PF00211">
    <property type="entry name" value="Guanylate_cyc"/>
    <property type="match status" value="1"/>
</dbReference>
<dbReference type="FunFam" id="1.10.510.10:FF:000420">
    <property type="entry name" value="Guanylate cyclase"/>
    <property type="match status" value="1"/>
</dbReference>
<evidence type="ECO:0000256" key="13">
    <source>
        <dbReference type="ARBA" id="ARBA00023293"/>
    </source>
</evidence>
<dbReference type="InterPro" id="IPR029787">
    <property type="entry name" value="Nucleotide_cyclase"/>
</dbReference>
<evidence type="ECO:0000256" key="10">
    <source>
        <dbReference type="ARBA" id="ARBA00023170"/>
    </source>
</evidence>
<evidence type="ECO:0000256" key="8">
    <source>
        <dbReference type="ARBA" id="ARBA00023134"/>
    </source>
</evidence>
<gene>
    <name evidence="20" type="primary">LOC106176082</name>
</gene>
<keyword evidence="9" id="KW-0472">Membrane</keyword>
<dbReference type="GO" id="GO:0005886">
    <property type="term" value="C:plasma membrane"/>
    <property type="evidence" value="ECO:0007669"/>
    <property type="project" value="TreeGrafter"/>
</dbReference>
<dbReference type="InterPro" id="IPR050401">
    <property type="entry name" value="Cyclic_nucleotide_synthase"/>
</dbReference>
<dbReference type="GO" id="GO:0004672">
    <property type="term" value="F:protein kinase activity"/>
    <property type="evidence" value="ECO:0007669"/>
    <property type="project" value="InterPro"/>
</dbReference>
<evidence type="ECO:0000313" key="20">
    <source>
        <dbReference type="RefSeq" id="XP_013413758.1"/>
    </source>
</evidence>
<dbReference type="PROSITE" id="PS50125">
    <property type="entry name" value="GUANYLATE_CYCLASE_2"/>
    <property type="match status" value="1"/>
</dbReference>
<dbReference type="FunFam" id="3.30.70.1230:FF:000004">
    <property type="entry name" value="Guanylate cyclase"/>
    <property type="match status" value="1"/>
</dbReference>
<evidence type="ECO:0000256" key="7">
    <source>
        <dbReference type="ARBA" id="ARBA00022989"/>
    </source>
</evidence>
<dbReference type="Pfam" id="PF01094">
    <property type="entry name" value="ANF_receptor"/>
    <property type="match status" value="1"/>
</dbReference>
<dbReference type="Pfam" id="PF07714">
    <property type="entry name" value="PK_Tyr_Ser-Thr"/>
    <property type="match status" value="1"/>
</dbReference>
<dbReference type="SMART" id="SM00220">
    <property type="entry name" value="S_TKc"/>
    <property type="match status" value="1"/>
</dbReference>
<keyword evidence="8" id="KW-0342">GTP-binding</keyword>
<keyword evidence="11" id="KW-0325">Glycoprotein</keyword>
<dbReference type="SUPFAM" id="SSF55073">
    <property type="entry name" value="Nucleotide cyclase"/>
    <property type="match status" value="1"/>
</dbReference>
<comment type="subcellular location">
    <subcellularLocation>
        <location evidence="2">Membrane</location>
        <topology evidence="2">Single-pass type I membrane protein</topology>
    </subcellularLocation>
</comment>
<dbReference type="PROSITE" id="PS00452">
    <property type="entry name" value="GUANYLATE_CYCLASE_1"/>
    <property type="match status" value="1"/>
</dbReference>
<dbReference type="GO" id="GO:0035556">
    <property type="term" value="P:intracellular signal transduction"/>
    <property type="evidence" value="ECO:0007669"/>
    <property type="project" value="InterPro"/>
</dbReference>
<dbReference type="Pfam" id="PF07701">
    <property type="entry name" value="HNOBA"/>
    <property type="match status" value="1"/>
</dbReference>
<evidence type="ECO:0000256" key="4">
    <source>
        <dbReference type="ARBA" id="ARBA00022692"/>
    </source>
</evidence>
<dbReference type="Proteomes" id="UP000085678">
    <property type="component" value="Unplaced"/>
</dbReference>
<dbReference type="SMART" id="SM00044">
    <property type="entry name" value="CYCc"/>
    <property type="match status" value="1"/>
</dbReference>
<reference evidence="20" key="1">
    <citation type="submission" date="2025-08" db="UniProtKB">
        <authorList>
            <consortium name="RefSeq"/>
        </authorList>
    </citation>
    <scope>IDENTIFICATION</scope>
    <source>
        <tissue evidence="20">Gonads</tissue>
    </source>
</reference>
<keyword evidence="7" id="KW-1133">Transmembrane helix</keyword>
<dbReference type="PANTHER" id="PTHR11920:SF335">
    <property type="entry name" value="GUANYLATE CYCLASE"/>
    <property type="match status" value="1"/>
</dbReference>
<dbReference type="EC" id="4.6.1.2" evidence="3 15"/>
<feature type="compositionally biased region" description="Basic and acidic residues" evidence="16">
    <location>
        <begin position="1035"/>
        <end position="1044"/>
    </location>
</feature>
<organism evidence="19 20">
    <name type="scientific">Lingula anatina</name>
    <name type="common">Brachiopod</name>
    <name type="synonym">Lingula unguis</name>
    <dbReference type="NCBI Taxonomy" id="7574"/>
    <lineage>
        <taxon>Eukaryota</taxon>
        <taxon>Metazoa</taxon>
        <taxon>Spiralia</taxon>
        <taxon>Lophotrochozoa</taxon>
        <taxon>Brachiopoda</taxon>
        <taxon>Linguliformea</taxon>
        <taxon>Lingulata</taxon>
        <taxon>Lingulida</taxon>
        <taxon>Linguloidea</taxon>
        <taxon>Lingulidae</taxon>
        <taxon>Lingula</taxon>
    </lineage>
</organism>
<dbReference type="InterPro" id="IPR028082">
    <property type="entry name" value="Peripla_BP_I"/>
</dbReference>
<dbReference type="InterPro" id="IPR001828">
    <property type="entry name" value="ANF_lig-bd_rcpt"/>
</dbReference>
<dbReference type="SUPFAM" id="SSF53822">
    <property type="entry name" value="Periplasmic binding protein-like I"/>
    <property type="match status" value="1"/>
</dbReference>
<feature type="compositionally biased region" description="Low complexity" evidence="16">
    <location>
        <begin position="1013"/>
        <end position="1023"/>
    </location>
</feature>
<evidence type="ECO:0000256" key="3">
    <source>
        <dbReference type="ARBA" id="ARBA00012202"/>
    </source>
</evidence>
<evidence type="ECO:0000256" key="16">
    <source>
        <dbReference type="SAM" id="MobiDB-lite"/>
    </source>
</evidence>
<dbReference type="Gene3D" id="3.30.70.1230">
    <property type="entry name" value="Nucleotide cyclase"/>
    <property type="match status" value="1"/>
</dbReference>
<evidence type="ECO:0000256" key="2">
    <source>
        <dbReference type="ARBA" id="ARBA00004479"/>
    </source>
</evidence>
<evidence type="ECO:0000256" key="15">
    <source>
        <dbReference type="RuleBase" id="RU003431"/>
    </source>
</evidence>
<feature type="region of interest" description="Disordered" evidence="16">
    <location>
        <begin position="1003"/>
        <end position="1067"/>
    </location>
</feature>
<dbReference type="CDD" id="cd14042">
    <property type="entry name" value="PK_GC-A_B"/>
    <property type="match status" value="1"/>
</dbReference>
<dbReference type="InterPro" id="IPR001054">
    <property type="entry name" value="A/G_cyclase"/>
</dbReference>
<keyword evidence="12 14" id="KW-0456">Lyase</keyword>
<dbReference type="AlphaFoldDB" id="A0A1S3JTV3"/>
<dbReference type="GO" id="GO:0005525">
    <property type="term" value="F:GTP binding"/>
    <property type="evidence" value="ECO:0007669"/>
    <property type="project" value="UniProtKB-KW"/>
</dbReference>
<evidence type="ECO:0000259" key="17">
    <source>
        <dbReference type="PROSITE" id="PS50011"/>
    </source>
</evidence>
<dbReference type="GO" id="GO:0001653">
    <property type="term" value="F:peptide receptor activity"/>
    <property type="evidence" value="ECO:0007669"/>
    <property type="project" value="TreeGrafter"/>
</dbReference>
<evidence type="ECO:0000256" key="1">
    <source>
        <dbReference type="ARBA" id="ARBA00001436"/>
    </source>
</evidence>
<protein>
    <recommendedName>
        <fullName evidence="3 15">Guanylate cyclase</fullName>
        <ecNumber evidence="3 15">4.6.1.2</ecNumber>
    </recommendedName>
</protein>
<dbReference type="KEGG" id="lak:106176082"/>
<evidence type="ECO:0000256" key="14">
    <source>
        <dbReference type="RuleBase" id="RU000405"/>
    </source>
</evidence>
<dbReference type="SUPFAM" id="SSF56112">
    <property type="entry name" value="Protein kinase-like (PK-like)"/>
    <property type="match status" value="1"/>
</dbReference>
<dbReference type="PROSITE" id="PS50011">
    <property type="entry name" value="PROTEIN_KINASE_DOM"/>
    <property type="match status" value="1"/>
</dbReference>
<name>A0A1S3JTV3_LINAN</name>
<dbReference type="FunCoup" id="A0A1S3JTV3">
    <property type="interactions" value="154"/>
</dbReference>
<evidence type="ECO:0000256" key="12">
    <source>
        <dbReference type="ARBA" id="ARBA00023239"/>
    </source>
</evidence>
<dbReference type="InterPro" id="IPR001245">
    <property type="entry name" value="Ser-Thr/Tyr_kinase_cat_dom"/>
</dbReference>
<dbReference type="GeneID" id="106176082"/>
<comment type="catalytic activity">
    <reaction evidence="1 15">
        <text>GTP = 3',5'-cyclic GMP + diphosphate</text>
        <dbReference type="Rhea" id="RHEA:13665"/>
        <dbReference type="ChEBI" id="CHEBI:33019"/>
        <dbReference type="ChEBI" id="CHEBI:37565"/>
        <dbReference type="ChEBI" id="CHEBI:57746"/>
        <dbReference type="EC" id="4.6.1.2"/>
    </reaction>
</comment>
<evidence type="ECO:0000313" key="19">
    <source>
        <dbReference type="Proteomes" id="UP000085678"/>
    </source>
</evidence>
<keyword evidence="4" id="KW-0812">Transmembrane</keyword>
<dbReference type="InterPro" id="IPR018297">
    <property type="entry name" value="A/G_cyclase_CS"/>
</dbReference>
<keyword evidence="5" id="KW-0732">Signal</keyword>
<evidence type="ECO:0000256" key="6">
    <source>
        <dbReference type="ARBA" id="ARBA00022741"/>
    </source>
</evidence>
<dbReference type="Gene3D" id="3.40.50.2300">
    <property type="match status" value="1"/>
</dbReference>
<evidence type="ECO:0000256" key="9">
    <source>
        <dbReference type="ARBA" id="ARBA00023136"/>
    </source>
</evidence>
<comment type="similarity">
    <text evidence="14">Belongs to the adenylyl cyclase class-4/guanylyl cyclase family.</text>
</comment>
<keyword evidence="19" id="KW-1185">Reference proteome</keyword>
<feature type="domain" description="Guanylate cyclase" evidence="18">
    <location>
        <begin position="709"/>
        <end position="839"/>
    </location>
</feature>
<sequence>MIKEYHGPVMRVDPGRSNPLKTVIYETYQDTRIFVILGDPFEYHIFMNLLQEQGILDSGEYFVVGVYIDDFQINDSQKFLKDIYNDKNKPVDEQTRKAFRSFLGVIQSPPVYPDYNNFTTLVNEYAEKPPFNFVNIFKNRGVTLIIPSEAAYLYDAVGLYARAAHQALLKGQDISDGGVIFEYIKGATYKSAMGYMNRINENGECEGNYSVLVMRQRPQAPTTISNASQEVQWEMWPAGNFIMNQNSSLIPTMELFSNDSILWVSGKPPVDEPKCGFRGEKCIPPPSYTWEIVCGIAGGLLLLIIIISTVVYRNWRYEQELASLLWKIDFKDIMLKDGAASLHTGSGAWMGSTMNKMSVSMRASNLSIGIYPGFDGDTDIRQVFTKIGTYKGNIVAIKKVRKKHIDLTRNTRKELKDIRDIRHDNMTMFIGACVDPPNICIITEYCPKGSLQDILENDDVKLDNMFIASLVNDIIKGMVYLHDSEIRYHGNLKSSNCVVDSRWVLKITDFGLHEFKNGAKHDLGEHAKYRNLLWRSPELLRTRNVWGTQKGDVYSFAIIMYEVHGRNGPFGNCTLPPKYIIHRVMQPTSDGSVPFRPKLSELDTTPKYITETIQLCWSENPDERPDFKSIRQHLKPMQRGMKSNIFDNMIAIMEKYATNLETIVEERTGQLVEEKKKTEELLHQMLPKSVAEQLKLGKQVEAEAFDMVTIYFSDICDFTALSSQSTPMQVVNLLNDLYTLFDGIIGHYDVYKVETIGDAYMVVSGLPKTNGINHAGEIASLSLALLDAILKFQIRHRPDHTLMLRIGIHSGPCVAGVVGQKMPRYCLFGDTVNTASRMESNGMPLRIHCSASTKELLDQLGGYSIQERGQIDIKGKGKMHTYWVVDEDKGRRESRISSCSDESSRQKGKISSDSYESRDSIFTNSTDTTLLLPMHARGSSTPVSMISKPNGKLKPKKVAMGGTLPDAATKRKVSLPPIKGVLAATHVSPLQKLKPNIKLKRPTLHHRSRSDDIIGINDRNGINRSKDPDDVEYEEPNKAARLDAEPLLEVPDSPVHNPLSKSMETIL</sequence>
<keyword evidence="13 15" id="KW-0141">cGMP biosynthesis</keyword>
<accession>A0A1S3JTV3</accession>
<dbReference type="InParanoid" id="A0A1S3JTV3"/>
<feature type="domain" description="Protein kinase" evidence="17">
    <location>
        <begin position="366"/>
        <end position="636"/>
    </location>
</feature>
<dbReference type="PANTHER" id="PTHR11920">
    <property type="entry name" value="GUANYLYL CYCLASE"/>
    <property type="match status" value="1"/>
</dbReference>
<keyword evidence="6" id="KW-0547">Nucleotide-binding</keyword>
<evidence type="ECO:0000259" key="18">
    <source>
        <dbReference type="PROSITE" id="PS50125"/>
    </source>
</evidence>
<dbReference type="InterPro" id="IPR011645">
    <property type="entry name" value="HNOB_dom_associated"/>
</dbReference>
<evidence type="ECO:0000256" key="5">
    <source>
        <dbReference type="ARBA" id="ARBA00022729"/>
    </source>
</evidence>
<dbReference type="OrthoDB" id="1890790at2759"/>
<dbReference type="Gene3D" id="1.10.510.10">
    <property type="entry name" value="Transferase(Phosphotransferase) domain 1"/>
    <property type="match status" value="1"/>
</dbReference>
<dbReference type="RefSeq" id="XP_013413758.1">
    <property type="nucleotide sequence ID" value="XM_013558304.1"/>
</dbReference>
<dbReference type="CDD" id="cd07302">
    <property type="entry name" value="CHD"/>
    <property type="match status" value="1"/>
</dbReference>
<feature type="region of interest" description="Disordered" evidence="16">
    <location>
        <begin position="893"/>
        <end position="917"/>
    </location>
</feature>
<dbReference type="InterPro" id="IPR000719">
    <property type="entry name" value="Prot_kinase_dom"/>
</dbReference>
<dbReference type="GO" id="GO:0007168">
    <property type="term" value="P:receptor guanylyl cyclase signaling pathway"/>
    <property type="evidence" value="ECO:0007669"/>
    <property type="project" value="TreeGrafter"/>
</dbReference>
<dbReference type="GO" id="GO:0004383">
    <property type="term" value="F:guanylate cyclase activity"/>
    <property type="evidence" value="ECO:0007669"/>
    <property type="project" value="UniProtKB-EC"/>
</dbReference>